<keyword evidence="1" id="KW-1133">Transmembrane helix</keyword>
<dbReference type="InterPro" id="IPR022703">
    <property type="entry name" value="DUF3533"/>
</dbReference>
<protein>
    <recommendedName>
        <fullName evidence="2">DUF3533 domain-containing protein</fullName>
    </recommendedName>
</protein>
<evidence type="ECO:0000313" key="3">
    <source>
        <dbReference type="EMBL" id="KAG7730323.1"/>
    </source>
</evidence>
<feature type="transmembrane region" description="Helical" evidence="1">
    <location>
        <begin position="47"/>
        <end position="64"/>
    </location>
</feature>
<feature type="domain" description="DUF3533" evidence="2">
    <location>
        <begin position="3"/>
        <end position="144"/>
    </location>
</feature>
<dbReference type="Proteomes" id="UP000697297">
    <property type="component" value="Unassembled WGS sequence"/>
</dbReference>
<keyword evidence="1" id="KW-0812">Transmembrane</keyword>
<sequence length="215" mass="24183">MTARLLEQLSDEQKLGTLQQLLTPIIFKTTDLTPARLLDPIVAGPQQFGLVYLHLLSLLQFAFFQPYHNEIASQLKDTSFLAYRLISSQITYLVLGLGYTLVQVFFQIDIYTAYPHKLGFLIFWLVSYLVLSSLGGSEILSLWIHDAYKERLRPVQNAAVQHLQARQHAAQRVRPDRLGRGHQLPAAVHNEVLHPGQRAGEQEEGASAQKAQTAA</sequence>
<evidence type="ECO:0000313" key="6">
    <source>
        <dbReference type="Proteomes" id="UP000738402"/>
    </source>
</evidence>
<dbReference type="PANTHER" id="PTHR34814">
    <property type="entry name" value="NITROSOGUANIDINE RESISTANCE PROTEIN SNG1"/>
    <property type="match status" value="1"/>
</dbReference>
<dbReference type="InterPro" id="IPR053001">
    <property type="entry name" value="MNNG_permease-like"/>
</dbReference>
<dbReference type="PANTHER" id="PTHR34814:SF1">
    <property type="entry name" value="NITROSOGUANIDINE RESISTANCE PROTEIN SNG1"/>
    <property type="match status" value="1"/>
</dbReference>
<gene>
    <name evidence="3" type="ORF">KL933_000118</name>
    <name evidence="4" type="ORF">KL946_000118</name>
</gene>
<name>A0AAN6DBE1_9ASCO</name>
<evidence type="ECO:0000313" key="5">
    <source>
        <dbReference type="Proteomes" id="UP000697297"/>
    </source>
</evidence>
<evidence type="ECO:0000259" key="2">
    <source>
        <dbReference type="Pfam" id="PF12051"/>
    </source>
</evidence>
<feature type="transmembrane region" description="Helical" evidence="1">
    <location>
        <begin position="118"/>
        <end position="144"/>
    </location>
</feature>
<dbReference type="EMBL" id="JAHLUH010000001">
    <property type="protein sequence ID" value="KAG7730323.1"/>
    <property type="molecule type" value="Genomic_DNA"/>
</dbReference>
<organism evidence="3 6">
    <name type="scientific">Ogataea haglerorum</name>
    <dbReference type="NCBI Taxonomy" id="1937702"/>
    <lineage>
        <taxon>Eukaryota</taxon>
        <taxon>Fungi</taxon>
        <taxon>Dikarya</taxon>
        <taxon>Ascomycota</taxon>
        <taxon>Saccharomycotina</taxon>
        <taxon>Pichiomycetes</taxon>
        <taxon>Pichiales</taxon>
        <taxon>Pichiaceae</taxon>
        <taxon>Ogataea</taxon>
    </lineage>
</organism>
<keyword evidence="5" id="KW-1185">Reference proteome</keyword>
<dbReference type="GO" id="GO:0016020">
    <property type="term" value="C:membrane"/>
    <property type="evidence" value="ECO:0007669"/>
    <property type="project" value="TreeGrafter"/>
</dbReference>
<proteinExistence type="predicted"/>
<comment type="caution">
    <text evidence="3">The sequence shown here is derived from an EMBL/GenBank/DDBJ whole genome shotgun (WGS) entry which is preliminary data.</text>
</comment>
<keyword evidence="1" id="KW-0472">Membrane</keyword>
<reference evidence="3 5" key="1">
    <citation type="journal article" date="2021" name="G3 (Bethesda)">
        <title>Genomic diversity, chromosomal rearrangements, and interspecies hybridization in the ogataea polymorpha species complex.</title>
        <authorList>
            <person name="Hanson S.J."/>
            <person name="Cinneide E.O."/>
            <person name="Salzberg L.I."/>
            <person name="Wolfe K.H."/>
            <person name="McGowan J."/>
            <person name="Fitzpatrick D.A."/>
            <person name="Matlin K."/>
        </authorList>
    </citation>
    <scope>NUCLEOTIDE SEQUENCE</scope>
    <source>
        <strain evidence="4">81-436-3</strain>
        <strain evidence="3">83-405-1</strain>
    </source>
</reference>
<dbReference type="AlphaFoldDB" id="A0AAN6DBE1"/>
<evidence type="ECO:0000313" key="4">
    <source>
        <dbReference type="EMBL" id="KAG7768835.1"/>
    </source>
</evidence>
<feature type="transmembrane region" description="Helical" evidence="1">
    <location>
        <begin position="85"/>
        <end position="106"/>
    </location>
</feature>
<dbReference type="Pfam" id="PF12051">
    <property type="entry name" value="DUF3533"/>
    <property type="match status" value="1"/>
</dbReference>
<evidence type="ECO:0000256" key="1">
    <source>
        <dbReference type="SAM" id="Phobius"/>
    </source>
</evidence>
<dbReference type="EMBL" id="JAHLUN010000001">
    <property type="protein sequence ID" value="KAG7768835.1"/>
    <property type="molecule type" value="Genomic_DNA"/>
</dbReference>
<accession>A0AAN6DBE1</accession>
<dbReference type="Proteomes" id="UP000738402">
    <property type="component" value="Unassembled WGS sequence"/>
</dbReference>